<evidence type="ECO:0000313" key="8">
    <source>
        <dbReference type="Proteomes" id="UP000664835"/>
    </source>
</evidence>
<name>A0ABS3Q6L4_9GAMM</name>
<evidence type="ECO:0000313" key="7">
    <source>
        <dbReference type="EMBL" id="MBO1927907.1"/>
    </source>
</evidence>
<dbReference type="PROSITE" id="PS51866">
    <property type="entry name" value="MOP"/>
    <property type="match status" value="2"/>
</dbReference>
<dbReference type="Pfam" id="PF00126">
    <property type="entry name" value="HTH_1"/>
    <property type="match status" value="1"/>
</dbReference>
<dbReference type="Pfam" id="PF03459">
    <property type="entry name" value="TOBE"/>
    <property type="match status" value="2"/>
</dbReference>
<dbReference type="SUPFAM" id="SSF50331">
    <property type="entry name" value="MOP-like"/>
    <property type="match status" value="2"/>
</dbReference>
<dbReference type="Gene3D" id="2.40.50.100">
    <property type="match status" value="2"/>
</dbReference>
<dbReference type="EMBL" id="JAGETV010000020">
    <property type="protein sequence ID" value="MBO1927907.1"/>
    <property type="molecule type" value="Genomic_DNA"/>
</dbReference>
<organism evidence="7 8">
    <name type="scientific">Thiomicrorhabdus marina</name>
    <dbReference type="NCBI Taxonomy" id="2818442"/>
    <lineage>
        <taxon>Bacteria</taxon>
        <taxon>Pseudomonadati</taxon>
        <taxon>Pseudomonadota</taxon>
        <taxon>Gammaproteobacteria</taxon>
        <taxon>Thiotrichales</taxon>
        <taxon>Piscirickettsiaceae</taxon>
        <taxon>Thiomicrorhabdus</taxon>
    </lineage>
</organism>
<dbReference type="InterPro" id="IPR036390">
    <property type="entry name" value="WH_DNA-bd_sf"/>
</dbReference>
<reference evidence="7 8" key="1">
    <citation type="submission" date="2021-03" db="EMBL/GenBank/DDBJ databases">
        <title>Thiomicrorhabdus sp.nov.,novel sulfur-oxidizing bacteria isolated from coastal sediment.</title>
        <authorList>
            <person name="Liu X."/>
        </authorList>
    </citation>
    <scope>NUCLEOTIDE SEQUENCE [LARGE SCALE GENOMIC DNA]</scope>
    <source>
        <strain evidence="7 8">6S2-11</strain>
    </source>
</reference>
<proteinExistence type="inferred from homology"/>
<evidence type="ECO:0000259" key="6">
    <source>
        <dbReference type="PROSITE" id="PS51866"/>
    </source>
</evidence>
<keyword evidence="2 5" id="KW-0813">Transport</keyword>
<dbReference type="RefSeq" id="WP_208150521.1">
    <property type="nucleotide sequence ID" value="NZ_JAGETV010000020.1"/>
</dbReference>
<protein>
    <submittedName>
        <fullName evidence="7">TOBE domain-containing protein</fullName>
    </submittedName>
</protein>
<dbReference type="InterPro" id="IPR036388">
    <property type="entry name" value="WH-like_DNA-bd_sf"/>
</dbReference>
<dbReference type="SUPFAM" id="SSF46785">
    <property type="entry name" value="Winged helix' DNA-binding domain"/>
    <property type="match status" value="1"/>
</dbReference>
<feature type="domain" description="Mop" evidence="6">
    <location>
        <begin position="128"/>
        <end position="194"/>
    </location>
</feature>
<comment type="caution">
    <text evidence="7">The sequence shown here is derived from an EMBL/GenBank/DDBJ whole genome shotgun (WGS) entry which is preliminary data.</text>
</comment>
<dbReference type="PANTHER" id="PTHR30432">
    <property type="entry name" value="TRANSCRIPTIONAL REGULATOR MODE"/>
    <property type="match status" value="1"/>
</dbReference>
<dbReference type="InterPro" id="IPR016462">
    <property type="entry name" value="ModE"/>
</dbReference>
<keyword evidence="8" id="KW-1185">Reference proteome</keyword>
<dbReference type="InterPro" id="IPR051815">
    <property type="entry name" value="Molybdate_resp_trans_reg"/>
</dbReference>
<dbReference type="PIRSF" id="PIRSF005763">
    <property type="entry name" value="Txn_reg_ModE"/>
    <property type="match status" value="1"/>
</dbReference>
<dbReference type="Gene3D" id="1.10.10.10">
    <property type="entry name" value="Winged helix-like DNA-binding domain superfamily/Winged helix DNA-binding domain"/>
    <property type="match status" value="1"/>
</dbReference>
<evidence type="ECO:0000256" key="3">
    <source>
        <dbReference type="ARBA" id="ARBA00022505"/>
    </source>
</evidence>
<dbReference type="Proteomes" id="UP000664835">
    <property type="component" value="Unassembled WGS sequence"/>
</dbReference>
<comment type="similarity">
    <text evidence="1 5">Belongs to the ModE family.</text>
</comment>
<evidence type="ECO:0000256" key="5">
    <source>
        <dbReference type="PIRNR" id="PIRNR005763"/>
    </source>
</evidence>
<dbReference type="InterPro" id="IPR004606">
    <property type="entry name" value="Mop_domain"/>
</dbReference>
<feature type="domain" description="Mop" evidence="6">
    <location>
        <begin position="200"/>
        <end position="266"/>
    </location>
</feature>
<gene>
    <name evidence="7" type="ORF">J3998_09995</name>
</gene>
<dbReference type="InterPro" id="IPR000847">
    <property type="entry name" value="LysR_HTH_N"/>
</dbReference>
<sequence length="268" mass="28728">MQKHQPEQLVQSFLLGSRQTRSGQRRLELLNKVDSLGSLSQAAKACGITYKGAWQAIEAMTEAAGEKLVHTQKGGAGGGGMVLTESGKQLLNAYLLFQEQMQHWMRHLEELSPGMLSQLDIMRKISMKTSARNLFHGTVKSIQKGEVNCEVILAVGNSTEVVAQITPSSLERLHLDVGSDVYALIKASWVIISEDVAGMRTSARNQFCGEIVELEQGSVNSDITIALEGGNKISAIVTNGSVEALDLKVGGSACALVKASHVLLAVAD</sequence>
<keyword evidence="3 5" id="KW-0500">Molybdenum</keyword>
<evidence type="ECO:0000256" key="4">
    <source>
        <dbReference type="ARBA" id="ARBA00022737"/>
    </source>
</evidence>
<evidence type="ECO:0000256" key="1">
    <source>
        <dbReference type="ARBA" id="ARBA00008110"/>
    </source>
</evidence>
<keyword evidence="4" id="KW-0677">Repeat</keyword>
<dbReference type="InterPro" id="IPR005116">
    <property type="entry name" value="Transp-assoc_OB_typ1"/>
</dbReference>
<dbReference type="PANTHER" id="PTHR30432:SF1">
    <property type="entry name" value="DNA-BINDING TRANSCRIPTIONAL DUAL REGULATOR MODE"/>
    <property type="match status" value="1"/>
</dbReference>
<accession>A0ABS3Q6L4</accession>
<dbReference type="NCBIfam" id="TIGR00638">
    <property type="entry name" value="Mop"/>
    <property type="match status" value="2"/>
</dbReference>
<dbReference type="InterPro" id="IPR008995">
    <property type="entry name" value="Mo/tungstate-bd_C_term_dom"/>
</dbReference>
<evidence type="ECO:0000256" key="2">
    <source>
        <dbReference type="ARBA" id="ARBA00022448"/>
    </source>
</evidence>